<protein>
    <submittedName>
        <fullName evidence="2">Uncharacterized protein</fullName>
    </submittedName>
</protein>
<dbReference type="GeneID" id="70184470"/>
<sequence>MAHQRGFRGLQSDDTNPQGGGAGGVAEFLASLTLSTAMARMREARWVDLLQWYRLCRCTLERDRYCALLSIATDLDVAAHPELAPDYTTADAELELKIGKFLIQQQPDGRETLMRAGLVTQTQTSTDTDKDRPSWMQSFAQFRLDCDAHSEQTSMHNASMAAGPDSVFVARSVPDWPDVICVQGYKADDLLGVARQTDHKMKHEERVCDYICSAFEMFSARVTALKLPNVVDRECIEAMVTTMAADTWIPSHTRDMGVLVLGLFVVLVSRKGQFDGFPGWKTVLAGILQSAYGHDKVLTADGRIAVSDEVTMHAFKSFFSHAFSPCIFGIKAAITREGSFANVPPLSEPMDEIWIVSGCRLPVVLRKSARREGMFRLVGVCYAHGVMDGSLLLREDFAFRDVLIC</sequence>
<evidence type="ECO:0000313" key="3">
    <source>
        <dbReference type="Proteomes" id="UP000756346"/>
    </source>
</evidence>
<organism evidence="2 3">
    <name type="scientific">Microdochium trichocladiopsis</name>
    <dbReference type="NCBI Taxonomy" id="1682393"/>
    <lineage>
        <taxon>Eukaryota</taxon>
        <taxon>Fungi</taxon>
        <taxon>Dikarya</taxon>
        <taxon>Ascomycota</taxon>
        <taxon>Pezizomycotina</taxon>
        <taxon>Sordariomycetes</taxon>
        <taxon>Xylariomycetidae</taxon>
        <taxon>Xylariales</taxon>
        <taxon>Microdochiaceae</taxon>
        <taxon>Microdochium</taxon>
    </lineage>
</organism>
<dbReference type="PANTHER" id="PTHR24148">
    <property type="entry name" value="ANKYRIN REPEAT DOMAIN-CONTAINING PROTEIN 39 HOMOLOG-RELATED"/>
    <property type="match status" value="1"/>
</dbReference>
<gene>
    <name evidence="2" type="ORF">B0I36DRAFT_331065</name>
</gene>
<dbReference type="EMBL" id="JAGTJQ010000008">
    <property type="protein sequence ID" value="KAH7026635.1"/>
    <property type="molecule type" value="Genomic_DNA"/>
</dbReference>
<dbReference type="OrthoDB" id="1262810at2759"/>
<dbReference type="Proteomes" id="UP000756346">
    <property type="component" value="Unassembled WGS sequence"/>
</dbReference>
<reference evidence="2" key="1">
    <citation type="journal article" date="2021" name="Nat. Commun.">
        <title>Genetic determinants of endophytism in the Arabidopsis root mycobiome.</title>
        <authorList>
            <person name="Mesny F."/>
            <person name="Miyauchi S."/>
            <person name="Thiergart T."/>
            <person name="Pickel B."/>
            <person name="Atanasova L."/>
            <person name="Karlsson M."/>
            <person name="Huettel B."/>
            <person name="Barry K.W."/>
            <person name="Haridas S."/>
            <person name="Chen C."/>
            <person name="Bauer D."/>
            <person name="Andreopoulos W."/>
            <person name="Pangilinan J."/>
            <person name="LaButti K."/>
            <person name="Riley R."/>
            <person name="Lipzen A."/>
            <person name="Clum A."/>
            <person name="Drula E."/>
            <person name="Henrissat B."/>
            <person name="Kohler A."/>
            <person name="Grigoriev I.V."/>
            <person name="Martin F.M."/>
            <person name="Hacquard S."/>
        </authorList>
    </citation>
    <scope>NUCLEOTIDE SEQUENCE</scope>
    <source>
        <strain evidence="2">MPI-CAGE-CH-0230</strain>
    </source>
</reference>
<proteinExistence type="predicted"/>
<accession>A0A9P9BMU5</accession>
<dbReference type="PANTHER" id="PTHR24148:SF73">
    <property type="entry name" value="HET DOMAIN PROTEIN (AFU_ORTHOLOGUE AFUA_8G01020)"/>
    <property type="match status" value="1"/>
</dbReference>
<comment type="caution">
    <text evidence="2">The sequence shown here is derived from an EMBL/GenBank/DDBJ whole genome shotgun (WGS) entry which is preliminary data.</text>
</comment>
<evidence type="ECO:0000256" key="1">
    <source>
        <dbReference type="SAM" id="MobiDB-lite"/>
    </source>
</evidence>
<dbReference type="AlphaFoldDB" id="A0A9P9BMU5"/>
<dbReference type="Pfam" id="PF26639">
    <property type="entry name" value="Het-6_barrel"/>
    <property type="match status" value="1"/>
</dbReference>
<feature type="region of interest" description="Disordered" evidence="1">
    <location>
        <begin position="1"/>
        <end position="21"/>
    </location>
</feature>
<evidence type="ECO:0000313" key="2">
    <source>
        <dbReference type="EMBL" id="KAH7026635.1"/>
    </source>
</evidence>
<name>A0A9P9BMU5_9PEZI</name>
<keyword evidence="3" id="KW-1185">Reference proteome</keyword>
<dbReference type="InterPro" id="IPR052895">
    <property type="entry name" value="HetReg/Transcr_Mod"/>
</dbReference>
<dbReference type="RefSeq" id="XP_046009852.1">
    <property type="nucleotide sequence ID" value="XM_046154924.1"/>
</dbReference>